<organism evidence="3 4">
    <name type="scientific">Hymenochirus boettgeri</name>
    <name type="common">Congo dwarf clawed frog</name>
    <dbReference type="NCBI Taxonomy" id="247094"/>
    <lineage>
        <taxon>Eukaryota</taxon>
        <taxon>Metazoa</taxon>
        <taxon>Chordata</taxon>
        <taxon>Craniata</taxon>
        <taxon>Vertebrata</taxon>
        <taxon>Euteleostomi</taxon>
        <taxon>Amphibia</taxon>
        <taxon>Batrachia</taxon>
        <taxon>Anura</taxon>
        <taxon>Pipoidea</taxon>
        <taxon>Pipidae</taxon>
        <taxon>Pipinae</taxon>
        <taxon>Hymenochirus</taxon>
    </lineage>
</organism>
<gene>
    <name evidence="3" type="ORF">GDO86_006090</name>
</gene>
<dbReference type="FunFam" id="1.10.390.30:FF:000001">
    <property type="entry name" value="TRPM8 channel-associated factor 1"/>
    <property type="match status" value="1"/>
</dbReference>
<dbReference type="InterPro" id="IPR051244">
    <property type="entry name" value="TCAF"/>
</dbReference>
<dbReference type="SMART" id="SM01276">
    <property type="entry name" value="M60-like"/>
    <property type="match status" value="1"/>
</dbReference>
<dbReference type="AlphaFoldDB" id="A0A8T2J4M3"/>
<dbReference type="OrthoDB" id="10260387at2759"/>
<dbReference type="GO" id="GO:0090314">
    <property type="term" value="P:positive regulation of protein targeting to membrane"/>
    <property type="evidence" value="ECO:0007669"/>
    <property type="project" value="TreeGrafter"/>
</dbReference>
<evidence type="ECO:0000259" key="2">
    <source>
        <dbReference type="PROSITE" id="PS51723"/>
    </source>
</evidence>
<dbReference type="PANTHER" id="PTHR15730">
    <property type="entry name" value="EXPERIMENTAL AUTOIMMUNE PROSTATITIS ANTIGEN 2-RELATED"/>
    <property type="match status" value="1"/>
</dbReference>
<dbReference type="InterPro" id="IPR035423">
    <property type="entry name" value="M60-like_N"/>
</dbReference>
<dbReference type="GO" id="GO:0044325">
    <property type="term" value="F:transmembrane transporter binding"/>
    <property type="evidence" value="ECO:0007669"/>
    <property type="project" value="TreeGrafter"/>
</dbReference>
<dbReference type="GO" id="GO:0005886">
    <property type="term" value="C:plasma membrane"/>
    <property type="evidence" value="ECO:0007669"/>
    <property type="project" value="TreeGrafter"/>
</dbReference>
<dbReference type="FunFam" id="3.40.390.80:FF:000001">
    <property type="entry name" value="TRPM8 channel-associated factor 1"/>
    <property type="match status" value="1"/>
</dbReference>
<evidence type="ECO:0000313" key="4">
    <source>
        <dbReference type="Proteomes" id="UP000812440"/>
    </source>
</evidence>
<comment type="caution">
    <text evidence="3">The sequence shown here is derived from an EMBL/GenBank/DDBJ whole genome shotgun (WGS) entry which is preliminary data.</text>
</comment>
<keyword evidence="4" id="KW-1185">Reference proteome</keyword>
<comment type="similarity">
    <text evidence="1">Belongs to the TCAF family.</text>
</comment>
<dbReference type="SUPFAM" id="SSF52317">
    <property type="entry name" value="Class I glutamine amidotransferase-like"/>
    <property type="match status" value="2"/>
</dbReference>
<protein>
    <recommendedName>
        <fullName evidence="2">Peptidase M60 domain-containing protein</fullName>
    </recommendedName>
</protein>
<proteinExistence type="inferred from homology"/>
<dbReference type="PANTHER" id="PTHR15730:SF7">
    <property type="entry name" value="TRPM8 CHANNEL-ASSOCIATED FACTOR HOMOLOG"/>
    <property type="match status" value="1"/>
</dbReference>
<evidence type="ECO:0000313" key="3">
    <source>
        <dbReference type="EMBL" id="KAG8440155.1"/>
    </source>
</evidence>
<dbReference type="Gene3D" id="3.40.390.80">
    <property type="entry name" value="Peptidase M60, enhancin-like domain 2"/>
    <property type="match status" value="1"/>
</dbReference>
<dbReference type="Proteomes" id="UP000812440">
    <property type="component" value="Chromosome 3"/>
</dbReference>
<dbReference type="InterPro" id="IPR031161">
    <property type="entry name" value="Peptidase_M60_dom"/>
</dbReference>
<evidence type="ECO:0000256" key="1">
    <source>
        <dbReference type="ARBA" id="ARBA00009770"/>
    </source>
</evidence>
<dbReference type="InterPro" id="IPR042279">
    <property type="entry name" value="Pep_M60_3"/>
</dbReference>
<dbReference type="Pfam" id="PF13402">
    <property type="entry name" value="Peptidase_M60"/>
    <property type="match status" value="1"/>
</dbReference>
<dbReference type="Pfam" id="PF17291">
    <property type="entry name" value="M60-like_N"/>
    <property type="match status" value="1"/>
</dbReference>
<name>A0A8T2J4M3_9PIPI</name>
<dbReference type="InterPro" id="IPR029062">
    <property type="entry name" value="Class_I_gatase-like"/>
</dbReference>
<sequence length="901" mass="99840">MAFDKDYSSLVHGVGSLDFSGNSVPCKLLITGDTAFPVLVTPGKDVLIAASRYGKGKVVTLAHENYLNMKEFMVFLQNAVSWLSPNPDAVIGVESSLAVLETSLTASRSKVQTTTGLTQNLGVFCTNKYDESNVQEMISFIRNGGGLLIGAQAISWSQTQQQKNVLEHFPGNKIISVSGVYFTDGSGEKGKFSLSETMPWNPIYTNFPFSLDLKQLFEGVPQLDISGSSVCSDLLLHGALTFPVGLTNEKQCFVGAAYYGKGRVVVVTHEGYFFKPELKTFIINSIKWLDIGQKRKIGVNARLSNLTDLLKKENIPSSVTNLVPGLSVYCCQSYGDSEAKAIQEFVAEGGGLLIGGHAWYWAIENSNSDVLIDYPGNKILNKFGISILERTLPQAIYKAVSPDEESDHYCLPKALGYLQSALNSGSVLKPPLSNWIFKLRQDLTYILRLPPSPVNSSLQHQFVELMQTCPMPNVSVTCPIQSNSMQGLILCVVNESCGVNQTVSVQYPGQETPVTVDIDATNPGGDAWRSTGLYIAPKKTVVFEFPTSAVKKGLQVQIGCQSDDLNNLNTLYRAPVVVRSTPVLSERLSISCYWGGLIYIIVHEKSSLGKIQVKVYGAEPAPTYIKGKTSLDSWLNSICKLPAPWAELITENIVLTVPSDAIRSLKDPESLLSLWDKVMVAVAELAAIPIKFPRPERIVADVQISAGFMHSGYPVMCHSQSAKDMTNLESIQKNGMWGFAHELGHNQQKSVWEFPPYTTEATNNLWSVYVHETVLGIPRDRAHPSLQPQKRAACIQKYIQNKANLDEWSVWTALETYLQLQEGFGWEPFKKVFKEYQSITGISNDNNIKMNLWVEKFSKAVNRNLVPFFQTWGWPIDDKTRSKLSTLPVWEKDPMKQYEKV</sequence>
<dbReference type="PROSITE" id="PS51723">
    <property type="entry name" value="PEPTIDASE_M60"/>
    <property type="match status" value="1"/>
</dbReference>
<reference evidence="3" key="1">
    <citation type="thesis" date="2020" institute="ProQuest LLC" country="789 East Eisenhower Parkway, Ann Arbor, MI, USA">
        <title>Comparative Genomics and Chromosome Evolution.</title>
        <authorList>
            <person name="Mudd A.B."/>
        </authorList>
    </citation>
    <scope>NUCLEOTIDE SEQUENCE</scope>
    <source>
        <strain evidence="3">Female2</strain>
        <tissue evidence="3">Blood</tissue>
    </source>
</reference>
<accession>A0A8T2J4M3</accession>
<feature type="domain" description="Peptidase M60" evidence="2">
    <location>
        <begin position="526"/>
        <end position="825"/>
    </location>
</feature>
<dbReference type="EMBL" id="JAACNH010000006">
    <property type="protein sequence ID" value="KAG8440155.1"/>
    <property type="molecule type" value="Genomic_DNA"/>
</dbReference>
<dbReference type="Gene3D" id="1.10.390.30">
    <property type="entry name" value="Peptidase M60, enhancin-like domain 3"/>
    <property type="match status" value="1"/>
</dbReference>